<feature type="region of interest" description="Disordered" evidence="6">
    <location>
        <begin position="360"/>
        <end position="666"/>
    </location>
</feature>
<reference evidence="8 9" key="1">
    <citation type="journal article" date="2013" name="BMC Genomics">
        <title>Genomics-driven discovery of the pneumocandin biosynthetic gene cluster in the fungus Glarea lozoyensis.</title>
        <authorList>
            <person name="Chen L."/>
            <person name="Yue Q."/>
            <person name="Zhang X."/>
            <person name="Xiang M."/>
            <person name="Wang C."/>
            <person name="Li S."/>
            <person name="Che Y."/>
            <person name="Ortiz-Lopez F.J."/>
            <person name="Bills G.F."/>
            <person name="Liu X."/>
            <person name="An Z."/>
        </authorList>
    </citation>
    <scope>NUCLEOTIDE SEQUENCE [LARGE SCALE GENOMIC DNA]</scope>
    <source>
        <strain evidence="9">ATCC 20868 / MF5171</strain>
    </source>
</reference>
<dbReference type="InterPro" id="IPR011011">
    <property type="entry name" value="Znf_FYVE_PHD"/>
</dbReference>
<feature type="compositionally biased region" description="Polar residues" evidence="6">
    <location>
        <begin position="124"/>
        <end position="134"/>
    </location>
</feature>
<keyword evidence="3" id="KW-0862">Zinc</keyword>
<feature type="domain" description="PHD-type" evidence="7">
    <location>
        <begin position="667"/>
        <end position="716"/>
    </location>
</feature>
<dbReference type="AlphaFoldDB" id="S3D9F7"/>
<evidence type="ECO:0000259" key="7">
    <source>
        <dbReference type="PROSITE" id="PS50016"/>
    </source>
</evidence>
<evidence type="ECO:0000256" key="6">
    <source>
        <dbReference type="SAM" id="MobiDB-lite"/>
    </source>
</evidence>
<feature type="compositionally biased region" description="Basic and acidic residues" evidence="6">
    <location>
        <begin position="473"/>
        <end position="491"/>
    </location>
</feature>
<dbReference type="Gene3D" id="3.30.40.10">
    <property type="entry name" value="Zinc/RING finger domain, C3HC4 (zinc finger)"/>
    <property type="match status" value="1"/>
</dbReference>
<feature type="compositionally biased region" description="Polar residues" evidence="6">
    <location>
        <begin position="373"/>
        <end position="386"/>
    </location>
</feature>
<dbReference type="SMART" id="SM00249">
    <property type="entry name" value="PHD"/>
    <property type="match status" value="1"/>
</dbReference>
<dbReference type="PROSITE" id="PS50016">
    <property type="entry name" value="ZF_PHD_2"/>
    <property type="match status" value="1"/>
</dbReference>
<dbReference type="InterPro" id="IPR013083">
    <property type="entry name" value="Znf_RING/FYVE/PHD"/>
</dbReference>
<dbReference type="InterPro" id="IPR019786">
    <property type="entry name" value="Zinc_finger_PHD-type_CS"/>
</dbReference>
<evidence type="ECO:0000256" key="5">
    <source>
        <dbReference type="PROSITE-ProRule" id="PRU00146"/>
    </source>
</evidence>
<dbReference type="GO" id="GO:0006325">
    <property type="term" value="P:chromatin organization"/>
    <property type="evidence" value="ECO:0007669"/>
    <property type="project" value="UniProtKB-KW"/>
</dbReference>
<feature type="compositionally biased region" description="Polar residues" evidence="6">
    <location>
        <begin position="185"/>
        <end position="206"/>
    </location>
</feature>
<feature type="region of interest" description="Disordered" evidence="6">
    <location>
        <begin position="723"/>
        <end position="745"/>
    </location>
</feature>
<feature type="compositionally biased region" description="Polar residues" evidence="6">
    <location>
        <begin position="1"/>
        <end position="14"/>
    </location>
</feature>
<feature type="region of interest" description="Disordered" evidence="6">
    <location>
        <begin position="111"/>
        <end position="206"/>
    </location>
</feature>
<feature type="compositionally biased region" description="Low complexity" evidence="6">
    <location>
        <begin position="566"/>
        <end position="582"/>
    </location>
</feature>
<feature type="compositionally biased region" description="Basic and acidic residues" evidence="6">
    <location>
        <begin position="604"/>
        <end position="614"/>
    </location>
</feature>
<feature type="region of interest" description="Disordered" evidence="6">
    <location>
        <begin position="1"/>
        <end position="49"/>
    </location>
</feature>
<keyword evidence="4" id="KW-0156">Chromatin regulator</keyword>
<keyword evidence="9" id="KW-1185">Reference proteome</keyword>
<dbReference type="EMBL" id="KE145355">
    <property type="protein sequence ID" value="EPE35117.1"/>
    <property type="molecule type" value="Genomic_DNA"/>
</dbReference>
<dbReference type="InterPro" id="IPR001965">
    <property type="entry name" value="Znf_PHD"/>
</dbReference>
<feature type="compositionally biased region" description="Basic and acidic residues" evidence="6">
    <location>
        <begin position="434"/>
        <end position="448"/>
    </location>
</feature>
<protein>
    <submittedName>
        <fullName evidence="8">FYVE/PHD zinc finger</fullName>
    </submittedName>
</protein>
<gene>
    <name evidence="8" type="ORF">GLAREA_10813</name>
</gene>
<keyword evidence="2 5" id="KW-0863">Zinc-finger</keyword>
<feature type="compositionally biased region" description="Polar residues" evidence="6">
    <location>
        <begin position="164"/>
        <end position="176"/>
    </location>
</feature>
<dbReference type="KEGG" id="glz:GLAREA_10813"/>
<keyword evidence="1" id="KW-0479">Metal-binding</keyword>
<name>S3D9F7_GLAL2</name>
<feature type="compositionally biased region" description="Polar residues" evidence="6">
    <location>
        <begin position="630"/>
        <end position="666"/>
    </location>
</feature>
<dbReference type="PROSITE" id="PS01359">
    <property type="entry name" value="ZF_PHD_1"/>
    <property type="match status" value="1"/>
</dbReference>
<dbReference type="STRING" id="1116229.S3D9F7"/>
<dbReference type="OrthoDB" id="419183at2759"/>
<dbReference type="PANTHER" id="PTHR46462:SF3">
    <property type="entry name" value="UPSET, ISOFORM A"/>
    <property type="match status" value="1"/>
</dbReference>
<dbReference type="HOGENOM" id="CLU_007079_0_0_1"/>
<evidence type="ECO:0000313" key="8">
    <source>
        <dbReference type="EMBL" id="EPE35117.1"/>
    </source>
</evidence>
<feature type="compositionally biased region" description="Basic and acidic residues" evidence="6">
    <location>
        <begin position="387"/>
        <end position="400"/>
    </location>
</feature>
<dbReference type="GeneID" id="19469858"/>
<feature type="compositionally biased region" description="Acidic residues" evidence="6">
    <location>
        <begin position="585"/>
        <end position="599"/>
    </location>
</feature>
<dbReference type="InterPro" id="IPR019787">
    <property type="entry name" value="Znf_PHD-finger"/>
</dbReference>
<accession>S3D9F7</accession>
<feature type="compositionally biased region" description="Polar residues" evidence="6">
    <location>
        <begin position="457"/>
        <end position="472"/>
    </location>
</feature>
<dbReference type="Pfam" id="PF20826">
    <property type="entry name" value="PHD_5"/>
    <property type="match status" value="1"/>
</dbReference>
<proteinExistence type="predicted"/>
<dbReference type="SUPFAM" id="SSF57903">
    <property type="entry name" value="FYVE/PHD zinc finger"/>
    <property type="match status" value="1"/>
</dbReference>
<evidence type="ECO:0000256" key="3">
    <source>
        <dbReference type="ARBA" id="ARBA00022833"/>
    </source>
</evidence>
<dbReference type="PANTHER" id="PTHR46462">
    <property type="entry name" value="UPSET, ISOFORM A"/>
    <property type="match status" value="1"/>
</dbReference>
<feature type="compositionally biased region" description="Polar residues" evidence="6">
    <location>
        <begin position="22"/>
        <end position="43"/>
    </location>
</feature>
<evidence type="ECO:0000256" key="1">
    <source>
        <dbReference type="ARBA" id="ARBA00022723"/>
    </source>
</evidence>
<sequence>MSWDQQAYSFGNPNAQPPTPTKTPTSGQFPSPTFHTPRNTASSFEERSGWTPQFAEEYSVFNSTPGRLTSEQHNSFVDVSTPRLQNIAPHQRPLSIAQDLVAELASHVHHLSPNPNLQLPPVDPSNQLPSSPGPYTTEHNRFDDTHNQIVTPRKPKKRLEEAFSGQTATPPATASKGSRRLAPKLQTSTMQHESQDGQYGTQHTPTQSNLLSFPTTTADFFNYPMSAPATAPIYGNQKSFWEPDTDMGGMSIDFTTEDAAMFLPANGNHKANNSFDWGRSNQIFQDTVNMPPSQPEQKVTTKRQRPLAPKIAVSQTHLETSTSMAPFDFNSMSASEDVYSAGLDAVDPGLLFSRRHTTMPSDFEDVSLPPTRPVTSHTTRLQPYQHQTREASRDQEELRRSYNLRDGGGNMDRFERSIMSSPVKGSARPGLHRSVSESRGKRTQDRSRLRTGRISPVKQQRPPNLSSIPEQSPRSRTEVRFTIDPNGRARTETVVIQEETRRNLVRKPTMQQRYEHLSGNESSSDDEPIIIPSRNNSFALPSQPKGPKLARFDTSQRSMDSRRRSTGGYSHSESSSQQSLRFDSAESEAETVVDEDDGSGDATLEMKKLLENRKRAQMVQSRTPRHHRYSTQNPRRASQYVPYSSSNTPTTVTDPDGATPSSTRSGTTRCVCNNVEGEGGFMIQCESCDNWLHGECVNIDRRSLPPVYICAYCANTPNMRGGRLREPARNHGSSPLAHKSFQSFH</sequence>
<dbReference type="Proteomes" id="UP000016922">
    <property type="component" value="Unassembled WGS sequence"/>
</dbReference>
<evidence type="ECO:0000256" key="2">
    <source>
        <dbReference type="ARBA" id="ARBA00022771"/>
    </source>
</evidence>
<organism evidence="8 9">
    <name type="scientific">Glarea lozoyensis (strain ATCC 20868 / MF5171)</name>
    <dbReference type="NCBI Taxonomy" id="1116229"/>
    <lineage>
        <taxon>Eukaryota</taxon>
        <taxon>Fungi</taxon>
        <taxon>Dikarya</taxon>
        <taxon>Ascomycota</taxon>
        <taxon>Pezizomycotina</taxon>
        <taxon>Leotiomycetes</taxon>
        <taxon>Helotiales</taxon>
        <taxon>Helotiaceae</taxon>
        <taxon>Glarea</taxon>
    </lineage>
</organism>
<dbReference type="GO" id="GO:0008270">
    <property type="term" value="F:zinc ion binding"/>
    <property type="evidence" value="ECO:0007669"/>
    <property type="project" value="UniProtKB-KW"/>
</dbReference>
<dbReference type="OMA" id="GGHLMIQ"/>
<dbReference type="eggNOG" id="KOG1844">
    <property type="taxonomic scope" value="Eukaryota"/>
</dbReference>
<evidence type="ECO:0000256" key="4">
    <source>
        <dbReference type="ARBA" id="ARBA00022853"/>
    </source>
</evidence>
<evidence type="ECO:0000313" key="9">
    <source>
        <dbReference type="Proteomes" id="UP000016922"/>
    </source>
</evidence>
<dbReference type="RefSeq" id="XP_008078104.1">
    <property type="nucleotide sequence ID" value="XM_008079913.1"/>
</dbReference>